<dbReference type="EMBL" id="MGGW01000014">
    <property type="protein sequence ID" value="OGM54462.1"/>
    <property type="molecule type" value="Genomic_DNA"/>
</dbReference>
<sequence>MVLQEPYILKNFYLSGGTALSCWYLHHRESYDLDFFSEKFEVNAQHIQKFLQKNKKKIGFNEVGRTEQLGFYFYTFEYPNGDTLKVDFSYYPSERAELGIVWNGLRIDSLYDITLNKFETISASPRAKDYIDLYFISLKEEFNLEKIRKDSAIKFGIHTDSIHLARQFLRVVEFKDYPKMLVPFKWKEMENFYLKLARDMKKEIFK</sequence>
<dbReference type="Proteomes" id="UP000178603">
    <property type="component" value="Unassembled WGS sequence"/>
</dbReference>
<gene>
    <name evidence="1" type="ORF">A3E44_00160</name>
</gene>
<dbReference type="Pfam" id="PF08843">
    <property type="entry name" value="AbiEii"/>
    <property type="match status" value="1"/>
</dbReference>
<proteinExistence type="predicted"/>
<evidence type="ECO:0000313" key="1">
    <source>
        <dbReference type="EMBL" id="OGM54462.1"/>
    </source>
</evidence>
<dbReference type="AlphaFoldDB" id="A0A1F8ARR5"/>
<accession>A0A1F8ARR5</accession>
<name>A0A1F8ARR5_9BACT</name>
<evidence type="ECO:0000313" key="2">
    <source>
        <dbReference type="Proteomes" id="UP000178603"/>
    </source>
</evidence>
<comment type="caution">
    <text evidence="1">The sequence shown here is derived from an EMBL/GenBank/DDBJ whole genome shotgun (WGS) entry which is preliminary data.</text>
</comment>
<organism evidence="1 2">
    <name type="scientific">Candidatus Woesebacteria bacterium RIFCSPHIGHO2_12_FULL_41_24</name>
    <dbReference type="NCBI Taxonomy" id="1802510"/>
    <lineage>
        <taxon>Bacteria</taxon>
        <taxon>Candidatus Woeseibacteriota</taxon>
    </lineage>
</organism>
<dbReference type="Gene3D" id="3.10.450.620">
    <property type="entry name" value="JHP933, nucleotidyltransferase-like core domain"/>
    <property type="match status" value="1"/>
</dbReference>
<dbReference type="InterPro" id="IPR014942">
    <property type="entry name" value="AbiEii"/>
</dbReference>
<protein>
    <recommendedName>
        <fullName evidence="3">Nucleotidyl transferase AbiEii/AbiGii toxin family protein</fullName>
    </recommendedName>
</protein>
<evidence type="ECO:0008006" key="3">
    <source>
        <dbReference type="Google" id="ProtNLM"/>
    </source>
</evidence>
<reference evidence="1 2" key="1">
    <citation type="journal article" date="2016" name="Nat. Commun.">
        <title>Thousands of microbial genomes shed light on interconnected biogeochemical processes in an aquifer system.</title>
        <authorList>
            <person name="Anantharaman K."/>
            <person name="Brown C.T."/>
            <person name="Hug L.A."/>
            <person name="Sharon I."/>
            <person name="Castelle C.J."/>
            <person name="Probst A.J."/>
            <person name="Thomas B.C."/>
            <person name="Singh A."/>
            <person name="Wilkins M.J."/>
            <person name="Karaoz U."/>
            <person name="Brodie E.L."/>
            <person name="Williams K.H."/>
            <person name="Hubbard S.S."/>
            <person name="Banfield J.F."/>
        </authorList>
    </citation>
    <scope>NUCLEOTIDE SEQUENCE [LARGE SCALE GENOMIC DNA]</scope>
</reference>